<evidence type="ECO:0000313" key="11">
    <source>
        <dbReference type="EMBL" id="OTF81550.1"/>
    </source>
</evidence>
<dbReference type="EMBL" id="MUJZ01013017">
    <property type="protein sequence ID" value="OTF81550.1"/>
    <property type="molecule type" value="Genomic_DNA"/>
</dbReference>
<dbReference type="InterPro" id="IPR004308">
    <property type="entry name" value="GCS"/>
</dbReference>
<dbReference type="GO" id="GO:0006750">
    <property type="term" value="P:glutathione biosynthetic process"/>
    <property type="evidence" value="ECO:0007669"/>
    <property type="project" value="UniProtKB-UniRule"/>
</dbReference>
<dbReference type="Proteomes" id="UP000194236">
    <property type="component" value="Unassembled WGS sequence"/>
</dbReference>
<proteinExistence type="inferred from homology"/>
<keyword evidence="6 10" id="KW-0547">Nucleotide-binding</keyword>
<dbReference type="Gene3D" id="3.30.590.50">
    <property type="match status" value="1"/>
</dbReference>
<dbReference type="Pfam" id="PF03074">
    <property type="entry name" value="GCS"/>
    <property type="match status" value="2"/>
</dbReference>
<evidence type="ECO:0000256" key="8">
    <source>
        <dbReference type="ARBA" id="ARBA00030585"/>
    </source>
</evidence>
<dbReference type="UniPathway" id="UPA00142">
    <property type="reaction ID" value="UER00209"/>
</dbReference>
<dbReference type="GO" id="GO:0005524">
    <property type="term" value="F:ATP binding"/>
    <property type="evidence" value="ECO:0007669"/>
    <property type="project" value="UniProtKB-UniRule"/>
</dbReference>
<accession>A0A1Y3BKR0</accession>
<dbReference type="InterPro" id="IPR014746">
    <property type="entry name" value="Gln_synth/guanido_kin_cat_dom"/>
</dbReference>
<evidence type="ECO:0000256" key="7">
    <source>
        <dbReference type="ARBA" id="ARBA00022840"/>
    </source>
</evidence>
<evidence type="ECO:0000256" key="4">
    <source>
        <dbReference type="ARBA" id="ARBA00022598"/>
    </source>
</evidence>
<dbReference type="EC" id="6.3.2.2" evidence="3 10"/>
<keyword evidence="12" id="KW-1185">Reference proteome</keyword>
<protein>
    <recommendedName>
        <fullName evidence="3 10">Glutamate--cysteine ligase</fullName>
        <ecNumber evidence="3 10">6.3.2.2</ecNumber>
    </recommendedName>
    <alternativeName>
        <fullName evidence="9 10">Gamma-ECS</fullName>
    </alternativeName>
    <alternativeName>
        <fullName evidence="8 10">Gamma-glutamylcysteine synthetase</fullName>
    </alternativeName>
</protein>
<organism evidence="11 12">
    <name type="scientific">Euroglyphus maynei</name>
    <name type="common">Mayne's house dust mite</name>
    <dbReference type="NCBI Taxonomy" id="6958"/>
    <lineage>
        <taxon>Eukaryota</taxon>
        <taxon>Metazoa</taxon>
        <taxon>Ecdysozoa</taxon>
        <taxon>Arthropoda</taxon>
        <taxon>Chelicerata</taxon>
        <taxon>Arachnida</taxon>
        <taxon>Acari</taxon>
        <taxon>Acariformes</taxon>
        <taxon>Sarcoptiformes</taxon>
        <taxon>Astigmata</taxon>
        <taxon>Psoroptidia</taxon>
        <taxon>Analgoidea</taxon>
        <taxon>Pyroglyphidae</taxon>
        <taxon>Pyroglyphinae</taxon>
        <taxon>Euroglyphus</taxon>
    </lineage>
</organism>
<dbReference type="AlphaFoldDB" id="A0A1Y3BKR0"/>
<sequence length="273" mass="31783">MINNQIPPSLAKHIAHLFIRDPLVIFKEKLNIDDTKESDHFENIQSTNWQTMRFKPPPLSQPEIGWRVEFRPMELQLTDTENAALVEENMKVAQERDALKNKRFWFRSNISFPHNISEQLRTRRKQKCFKQLSQCFSSTSKNIQNCCCVQLTIDEIINGTDTGDDECGFPGLIPLLNFYLDSVEIDAETRCTLNLYLRLISRRAKGELPTAAQLIRRFVIGHDDYKNDSHVSSNIAYDLLKQLNQLQTDQITLEQLIQNINDHFRRKTTSTDD</sequence>
<keyword evidence="4 10" id="KW-0436">Ligase</keyword>
<comment type="pathway">
    <text evidence="1 10">Sulfur metabolism; glutathione biosynthesis; glutathione from L-cysteine and L-glutamate: step 1/2.</text>
</comment>
<comment type="similarity">
    <text evidence="2 10">Belongs to the glutamate--cysteine ligase type 3 family.</text>
</comment>
<reference evidence="11 12" key="1">
    <citation type="submission" date="2017-03" db="EMBL/GenBank/DDBJ databases">
        <title>Genome Survey of Euroglyphus maynei.</title>
        <authorList>
            <person name="Arlian L.G."/>
            <person name="Morgan M.S."/>
            <person name="Rider S.D."/>
        </authorList>
    </citation>
    <scope>NUCLEOTIDE SEQUENCE [LARGE SCALE GENOMIC DNA]</scope>
    <source>
        <strain evidence="11">Arlian Lab</strain>
        <tissue evidence="11">Whole body</tissue>
    </source>
</reference>
<comment type="caution">
    <text evidence="11">The sequence shown here is derived from an EMBL/GenBank/DDBJ whole genome shotgun (WGS) entry which is preliminary data.</text>
</comment>
<evidence type="ECO:0000256" key="1">
    <source>
        <dbReference type="ARBA" id="ARBA00005006"/>
    </source>
</evidence>
<dbReference type="PANTHER" id="PTHR11164">
    <property type="entry name" value="GLUTAMATE CYSTEINE LIGASE"/>
    <property type="match status" value="1"/>
</dbReference>
<keyword evidence="5 10" id="KW-0317">Glutathione biosynthesis</keyword>
<name>A0A1Y3BKR0_EURMA</name>
<evidence type="ECO:0000256" key="10">
    <source>
        <dbReference type="RuleBase" id="RU367135"/>
    </source>
</evidence>
<comment type="catalytic activity">
    <reaction evidence="10">
        <text>L-cysteine + L-glutamate + ATP = gamma-L-glutamyl-L-cysteine + ADP + phosphate + H(+)</text>
        <dbReference type="Rhea" id="RHEA:13285"/>
        <dbReference type="ChEBI" id="CHEBI:15378"/>
        <dbReference type="ChEBI" id="CHEBI:29985"/>
        <dbReference type="ChEBI" id="CHEBI:30616"/>
        <dbReference type="ChEBI" id="CHEBI:35235"/>
        <dbReference type="ChEBI" id="CHEBI:43474"/>
        <dbReference type="ChEBI" id="CHEBI:58173"/>
        <dbReference type="ChEBI" id="CHEBI:456216"/>
        <dbReference type="EC" id="6.3.2.2"/>
    </reaction>
</comment>
<dbReference type="OrthoDB" id="7939818at2759"/>
<dbReference type="SUPFAM" id="SSF55931">
    <property type="entry name" value="Glutamine synthetase/guanido kinase"/>
    <property type="match status" value="1"/>
</dbReference>
<evidence type="ECO:0000256" key="5">
    <source>
        <dbReference type="ARBA" id="ARBA00022684"/>
    </source>
</evidence>
<evidence type="ECO:0000313" key="12">
    <source>
        <dbReference type="Proteomes" id="UP000194236"/>
    </source>
</evidence>
<gene>
    <name evidence="11" type="ORF">BLA29_001238</name>
</gene>
<evidence type="ECO:0000256" key="9">
    <source>
        <dbReference type="ARBA" id="ARBA00032122"/>
    </source>
</evidence>
<evidence type="ECO:0000256" key="2">
    <source>
        <dbReference type="ARBA" id="ARBA00008100"/>
    </source>
</evidence>
<dbReference type="Gene3D" id="1.10.8.960">
    <property type="match status" value="1"/>
</dbReference>
<evidence type="ECO:0000256" key="3">
    <source>
        <dbReference type="ARBA" id="ARBA00012220"/>
    </source>
</evidence>
<dbReference type="PANTHER" id="PTHR11164:SF0">
    <property type="entry name" value="GLUTAMATE--CYSTEINE LIGASE CATALYTIC SUBUNIT"/>
    <property type="match status" value="1"/>
</dbReference>
<dbReference type="GO" id="GO:0004357">
    <property type="term" value="F:glutamate-cysteine ligase activity"/>
    <property type="evidence" value="ECO:0007669"/>
    <property type="project" value="UniProtKB-UniRule"/>
</dbReference>
<evidence type="ECO:0000256" key="6">
    <source>
        <dbReference type="ARBA" id="ARBA00022741"/>
    </source>
</evidence>
<keyword evidence="7 10" id="KW-0067">ATP-binding</keyword>